<feature type="active site" evidence="9">
    <location>
        <position position="136"/>
    </location>
</feature>
<evidence type="ECO:0000256" key="2">
    <source>
        <dbReference type="ARBA" id="ARBA00012052"/>
    </source>
</evidence>
<dbReference type="PANTHER" id="PTHR43527:SF2">
    <property type="entry name" value="4-DIPHOSPHOCYTIDYL-2-C-METHYL-D-ERYTHRITOL KINASE, CHLOROPLASTIC"/>
    <property type="match status" value="1"/>
</dbReference>
<dbReference type="Pfam" id="PF00288">
    <property type="entry name" value="GHMP_kinases_N"/>
    <property type="match status" value="1"/>
</dbReference>
<dbReference type="InterPro" id="IPR036554">
    <property type="entry name" value="GHMP_kinase_C_sf"/>
</dbReference>
<feature type="binding site" evidence="9">
    <location>
        <begin position="94"/>
        <end position="104"/>
    </location>
    <ligand>
        <name>ATP</name>
        <dbReference type="ChEBI" id="CHEBI:30616"/>
    </ligand>
</feature>
<sequence>MNDLWIADSFGKINLGLHVLEKLPTGYHRIETGFCFIEWSDRFEVSASDAYVLEFSNPDIPADESNLVTRAYRMFDQYVGLKNEYTFRIDKKIPAGAGLGGGSSNAALTFRMLNKLENAGLSDEELIDLSRSLGADVPFFIKGTPGIGTGLGQDIEPADIQPDAWIVTVWPGFESSTPEAYAGCIPNPEPDFSIKGVLLEEDLEEWRYLLVNDLEGPVIARHELIGNIKDQLYDFGASYSAMSGSGSTVFGIFDQDFVAINAYESFHKLGFSVHITRPGFKPDYGIYLKG</sequence>
<comment type="catalytic activity">
    <reaction evidence="9">
        <text>4-CDP-2-C-methyl-D-erythritol + ATP = 4-CDP-2-C-methyl-D-erythritol 2-phosphate + ADP + H(+)</text>
        <dbReference type="Rhea" id="RHEA:18437"/>
        <dbReference type="ChEBI" id="CHEBI:15378"/>
        <dbReference type="ChEBI" id="CHEBI:30616"/>
        <dbReference type="ChEBI" id="CHEBI:57823"/>
        <dbReference type="ChEBI" id="CHEBI:57919"/>
        <dbReference type="ChEBI" id="CHEBI:456216"/>
        <dbReference type="EC" id="2.7.1.148"/>
    </reaction>
</comment>
<dbReference type="PANTHER" id="PTHR43527">
    <property type="entry name" value="4-DIPHOSPHOCYTIDYL-2-C-METHYL-D-ERYTHRITOL KINASE, CHLOROPLASTIC"/>
    <property type="match status" value="1"/>
</dbReference>
<evidence type="ECO:0000256" key="5">
    <source>
        <dbReference type="ARBA" id="ARBA00022741"/>
    </source>
</evidence>
<dbReference type="EC" id="2.7.1.148" evidence="2 9"/>
<evidence type="ECO:0000256" key="3">
    <source>
        <dbReference type="ARBA" id="ARBA00017473"/>
    </source>
</evidence>
<dbReference type="EMBL" id="QGGB01000009">
    <property type="protein sequence ID" value="PWN05546.1"/>
    <property type="molecule type" value="Genomic_DNA"/>
</dbReference>
<proteinExistence type="inferred from homology"/>
<evidence type="ECO:0000259" key="10">
    <source>
        <dbReference type="Pfam" id="PF00288"/>
    </source>
</evidence>
<evidence type="ECO:0000256" key="1">
    <source>
        <dbReference type="ARBA" id="ARBA00009684"/>
    </source>
</evidence>
<dbReference type="GO" id="GO:0005524">
    <property type="term" value="F:ATP binding"/>
    <property type="evidence" value="ECO:0007669"/>
    <property type="project" value="UniProtKB-UniRule"/>
</dbReference>
<dbReference type="Pfam" id="PF08544">
    <property type="entry name" value="GHMP_kinases_C"/>
    <property type="match status" value="1"/>
</dbReference>
<dbReference type="InterPro" id="IPR004424">
    <property type="entry name" value="IspE"/>
</dbReference>
<comment type="function">
    <text evidence="9">Catalyzes the phosphorylation of the position 2 hydroxy group of 4-diphosphocytidyl-2C-methyl-D-erythritol.</text>
</comment>
<dbReference type="InterPro" id="IPR014721">
    <property type="entry name" value="Ribsml_uS5_D2-typ_fold_subgr"/>
</dbReference>
<reference evidence="12 13" key="1">
    <citation type="submission" date="2018-05" db="EMBL/GenBank/DDBJ databases">
        <title>Rhodohalobacter halophilus gen. nov., sp. nov., a moderately halophilic member of the family Balneolaceae.</title>
        <authorList>
            <person name="Liu Z.-W."/>
        </authorList>
    </citation>
    <scope>NUCLEOTIDE SEQUENCE [LARGE SCALE GENOMIC DNA]</scope>
    <source>
        <strain evidence="12 13">8A47</strain>
    </source>
</reference>
<dbReference type="SUPFAM" id="SSF55060">
    <property type="entry name" value="GHMP Kinase, C-terminal domain"/>
    <property type="match status" value="1"/>
</dbReference>
<evidence type="ECO:0000256" key="7">
    <source>
        <dbReference type="ARBA" id="ARBA00022840"/>
    </source>
</evidence>
<evidence type="ECO:0000256" key="9">
    <source>
        <dbReference type="HAMAP-Rule" id="MF_00061"/>
    </source>
</evidence>
<dbReference type="UniPathway" id="UPA00056">
    <property type="reaction ID" value="UER00094"/>
</dbReference>
<dbReference type="InterPro" id="IPR013750">
    <property type="entry name" value="GHMP_kinase_C_dom"/>
</dbReference>
<dbReference type="OrthoDB" id="9809438at2"/>
<dbReference type="GO" id="GO:0019288">
    <property type="term" value="P:isopentenyl diphosphate biosynthetic process, methylerythritol 4-phosphate pathway"/>
    <property type="evidence" value="ECO:0007669"/>
    <property type="project" value="UniProtKB-UniRule"/>
</dbReference>
<keyword evidence="5 9" id="KW-0547">Nucleotide-binding</keyword>
<organism evidence="12 13">
    <name type="scientific">Rhodohalobacter mucosus</name>
    <dbReference type="NCBI Taxonomy" id="2079485"/>
    <lineage>
        <taxon>Bacteria</taxon>
        <taxon>Pseudomonadati</taxon>
        <taxon>Balneolota</taxon>
        <taxon>Balneolia</taxon>
        <taxon>Balneolales</taxon>
        <taxon>Balneolaceae</taxon>
        <taxon>Rhodohalobacter</taxon>
    </lineage>
</organism>
<dbReference type="AlphaFoldDB" id="A0A316TZH8"/>
<dbReference type="SUPFAM" id="SSF54211">
    <property type="entry name" value="Ribosomal protein S5 domain 2-like"/>
    <property type="match status" value="1"/>
</dbReference>
<dbReference type="InterPro" id="IPR020568">
    <property type="entry name" value="Ribosomal_Su5_D2-typ_SF"/>
</dbReference>
<evidence type="ECO:0000256" key="8">
    <source>
        <dbReference type="ARBA" id="ARBA00032554"/>
    </source>
</evidence>
<comment type="pathway">
    <text evidence="9">Isoprenoid biosynthesis; isopentenyl diphosphate biosynthesis via DXP pathway; isopentenyl diphosphate from 1-deoxy-D-xylulose 5-phosphate: step 3/6.</text>
</comment>
<dbReference type="RefSeq" id="WP_109647574.1">
    <property type="nucleotide sequence ID" value="NZ_QGGB01000009.1"/>
</dbReference>
<dbReference type="HAMAP" id="MF_00061">
    <property type="entry name" value="IspE"/>
    <property type="match status" value="1"/>
</dbReference>
<evidence type="ECO:0000313" key="12">
    <source>
        <dbReference type="EMBL" id="PWN05546.1"/>
    </source>
</evidence>
<dbReference type="NCBIfam" id="TIGR00154">
    <property type="entry name" value="ispE"/>
    <property type="match status" value="1"/>
</dbReference>
<evidence type="ECO:0000256" key="4">
    <source>
        <dbReference type="ARBA" id="ARBA00022679"/>
    </source>
</evidence>
<name>A0A316TZH8_9BACT</name>
<protein>
    <recommendedName>
        <fullName evidence="3 9">4-diphosphocytidyl-2-C-methyl-D-erythritol kinase</fullName>
        <shortName evidence="9">CMK</shortName>
        <ecNumber evidence="2 9">2.7.1.148</ecNumber>
    </recommendedName>
    <alternativeName>
        <fullName evidence="8 9">4-(cytidine-5'-diphospho)-2-C-methyl-D-erythritol kinase</fullName>
    </alternativeName>
</protein>
<comment type="caution">
    <text evidence="12">The sequence shown here is derived from an EMBL/GenBank/DDBJ whole genome shotgun (WGS) entry which is preliminary data.</text>
</comment>
<dbReference type="GO" id="GO:0050515">
    <property type="term" value="F:4-(cytidine 5'-diphospho)-2-C-methyl-D-erythritol kinase activity"/>
    <property type="evidence" value="ECO:0007669"/>
    <property type="project" value="UniProtKB-UniRule"/>
</dbReference>
<dbReference type="Gene3D" id="3.30.70.890">
    <property type="entry name" value="GHMP kinase, C-terminal domain"/>
    <property type="match status" value="1"/>
</dbReference>
<evidence type="ECO:0000256" key="6">
    <source>
        <dbReference type="ARBA" id="ARBA00022777"/>
    </source>
</evidence>
<dbReference type="Proteomes" id="UP000245533">
    <property type="component" value="Unassembled WGS sequence"/>
</dbReference>
<dbReference type="InterPro" id="IPR006204">
    <property type="entry name" value="GHMP_kinase_N_dom"/>
</dbReference>
<evidence type="ECO:0000313" key="13">
    <source>
        <dbReference type="Proteomes" id="UP000245533"/>
    </source>
</evidence>
<evidence type="ECO:0000259" key="11">
    <source>
        <dbReference type="Pfam" id="PF08544"/>
    </source>
</evidence>
<keyword evidence="4 9" id="KW-0808">Transferase</keyword>
<gene>
    <name evidence="9 12" type="primary">ispE</name>
    <name evidence="12" type="ORF">DDZ15_13145</name>
</gene>
<dbReference type="PIRSF" id="PIRSF010376">
    <property type="entry name" value="IspE"/>
    <property type="match status" value="1"/>
</dbReference>
<keyword evidence="13" id="KW-1185">Reference proteome</keyword>
<feature type="domain" description="GHMP kinase N-terminal" evidence="10">
    <location>
        <begin position="66"/>
        <end position="143"/>
    </location>
</feature>
<accession>A0A316TZH8</accession>
<feature type="domain" description="GHMP kinase C-terminal" evidence="11">
    <location>
        <begin position="198"/>
        <end position="266"/>
    </location>
</feature>
<keyword evidence="9" id="KW-0414">Isoprene biosynthesis</keyword>
<comment type="similarity">
    <text evidence="1 9">Belongs to the GHMP kinase family. IspE subfamily.</text>
</comment>
<keyword evidence="6 9" id="KW-0418">Kinase</keyword>
<feature type="active site" evidence="9">
    <location>
        <position position="12"/>
    </location>
</feature>
<dbReference type="GO" id="GO:0016114">
    <property type="term" value="P:terpenoid biosynthetic process"/>
    <property type="evidence" value="ECO:0007669"/>
    <property type="project" value="UniProtKB-UniRule"/>
</dbReference>
<keyword evidence="7 9" id="KW-0067">ATP-binding</keyword>
<dbReference type="Gene3D" id="3.30.230.10">
    <property type="match status" value="1"/>
</dbReference>